<dbReference type="KEGG" id="can:Cyan10605_1195"/>
<dbReference type="SUPFAM" id="SSF143847">
    <property type="entry name" value="XisI-like"/>
    <property type="match status" value="1"/>
</dbReference>
<sequence length="109" mass="12696">MERIDYIQLVKDILTQHSINHSQNDTEIQLIFDDHNHHYQVLNIGWDDQTRIYGVIIHVDLKDDKIWIQRDGTEVGIANQLLDAGVAKEHIVLGFQAPYKREFTEFAIG</sequence>
<dbReference type="EMBL" id="CP003947">
    <property type="protein sequence ID" value="AFZ53314.1"/>
    <property type="molecule type" value="Genomic_DNA"/>
</dbReference>
<gene>
    <name evidence="1" type="ordered locus">Cyan10605_1195</name>
</gene>
<dbReference type="HOGENOM" id="CLU_149829_1_0_3"/>
<dbReference type="CDD" id="cd16382">
    <property type="entry name" value="XisI-like"/>
    <property type="match status" value="1"/>
</dbReference>
<dbReference type="STRING" id="755178.Cyan10605_1195"/>
<keyword evidence="2" id="KW-1185">Reference proteome</keyword>
<proteinExistence type="predicted"/>
<dbReference type="Gene3D" id="3.30.310.110">
    <property type="entry name" value="XisI-like"/>
    <property type="match status" value="1"/>
</dbReference>
<dbReference type="AlphaFoldDB" id="K9Z2E3"/>
<dbReference type="OrthoDB" id="467081at2"/>
<dbReference type="Proteomes" id="UP000010480">
    <property type="component" value="Chromosome"/>
</dbReference>
<dbReference type="RefSeq" id="WP_015219043.1">
    <property type="nucleotide sequence ID" value="NC_019776.1"/>
</dbReference>
<dbReference type="InterPro" id="IPR014968">
    <property type="entry name" value="XisI"/>
</dbReference>
<dbReference type="eggNOG" id="ENOG50314A7">
    <property type="taxonomic scope" value="Bacteria"/>
</dbReference>
<evidence type="ECO:0000313" key="2">
    <source>
        <dbReference type="Proteomes" id="UP000010480"/>
    </source>
</evidence>
<dbReference type="Pfam" id="PF08869">
    <property type="entry name" value="XisI"/>
    <property type="match status" value="1"/>
</dbReference>
<dbReference type="InterPro" id="IPR035943">
    <property type="entry name" value="XisI-like_sf"/>
</dbReference>
<accession>K9Z2E3</accession>
<name>K9Z2E3_CYAAP</name>
<dbReference type="PATRIC" id="fig|755178.3.peg.1261"/>
<protein>
    <submittedName>
        <fullName evidence="1">XisI protein</fullName>
    </submittedName>
</protein>
<reference evidence="2" key="1">
    <citation type="journal article" date="2013" name="Proc. Natl. Acad. Sci. U.S.A.">
        <title>Improving the coverage of the cyanobacterial phylum using diversity-driven genome sequencing.</title>
        <authorList>
            <person name="Shih P.M."/>
            <person name="Wu D."/>
            <person name="Latifi A."/>
            <person name="Axen S.D."/>
            <person name="Fewer D.P."/>
            <person name="Talla E."/>
            <person name="Calteau A."/>
            <person name="Cai F."/>
            <person name="Tandeau de Marsac N."/>
            <person name="Rippka R."/>
            <person name="Herdman M."/>
            <person name="Sivonen K."/>
            <person name="Coursin T."/>
            <person name="Laurent T."/>
            <person name="Goodwin L."/>
            <person name="Nolan M."/>
            <person name="Davenport K.W."/>
            <person name="Han C.S."/>
            <person name="Rubin E.M."/>
            <person name="Eisen J.A."/>
            <person name="Woyke T."/>
            <person name="Gugger M."/>
            <person name="Kerfeld C.A."/>
        </authorList>
    </citation>
    <scope>NUCLEOTIDE SEQUENCE [LARGE SCALE GENOMIC DNA]</scope>
    <source>
        <strain evidence="2">PCC 10605</strain>
    </source>
</reference>
<evidence type="ECO:0000313" key="1">
    <source>
        <dbReference type="EMBL" id="AFZ53314.1"/>
    </source>
</evidence>
<organism evidence="1 2">
    <name type="scientific">Cyanobacterium aponinum (strain PCC 10605)</name>
    <dbReference type="NCBI Taxonomy" id="755178"/>
    <lineage>
        <taxon>Bacteria</taxon>
        <taxon>Bacillati</taxon>
        <taxon>Cyanobacteriota</taxon>
        <taxon>Cyanophyceae</taxon>
        <taxon>Oscillatoriophycideae</taxon>
        <taxon>Chroococcales</taxon>
        <taxon>Geminocystaceae</taxon>
        <taxon>Cyanobacterium</taxon>
    </lineage>
</organism>